<dbReference type="OrthoDB" id="3183574at2759"/>
<organism evidence="2 3">
    <name type="scientific">Pisolithus tinctorius Marx 270</name>
    <dbReference type="NCBI Taxonomy" id="870435"/>
    <lineage>
        <taxon>Eukaryota</taxon>
        <taxon>Fungi</taxon>
        <taxon>Dikarya</taxon>
        <taxon>Basidiomycota</taxon>
        <taxon>Agaricomycotina</taxon>
        <taxon>Agaricomycetes</taxon>
        <taxon>Agaricomycetidae</taxon>
        <taxon>Boletales</taxon>
        <taxon>Sclerodermatineae</taxon>
        <taxon>Pisolithaceae</taxon>
        <taxon>Pisolithus</taxon>
    </lineage>
</organism>
<keyword evidence="1" id="KW-0732">Signal</keyword>
<evidence type="ECO:0000313" key="3">
    <source>
        <dbReference type="Proteomes" id="UP000054217"/>
    </source>
</evidence>
<dbReference type="HOGENOM" id="CLU_068912_2_0_1"/>
<gene>
    <name evidence="2" type="ORF">M404DRAFT_125716</name>
</gene>
<reference evidence="2 3" key="1">
    <citation type="submission" date="2014-04" db="EMBL/GenBank/DDBJ databases">
        <authorList>
            <consortium name="DOE Joint Genome Institute"/>
            <person name="Kuo A."/>
            <person name="Kohler A."/>
            <person name="Costa M.D."/>
            <person name="Nagy L.G."/>
            <person name="Floudas D."/>
            <person name="Copeland A."/>
            <person name="Barry K.W."/>
            <person name="Cichocki N."/>
            <person name="Veneault-Fourrey C."/>
            <person name="LaButti K."/>
            <person name="Lindquist E.A."/>
            <person name="Lipzen A."/>
            <person name="Lundell T."/>
            <person name="Morin E."/>
            <person name="Murat C."/>
            <person name="Sun H."/>
            <person name="Tunlid A."/>
            <person name="Henrissat B."/>
            <person name="Grigoriev I.V."/>
            <person name="Hibbett D.S."/>
            <person name="Martin F."/>
            <person name="Nordberg H.P."/>
            <person name="Cantor M.N."/>
            <person name="Hua S.X."/>
        </authorList>
    </citation>
    <scope>NUCLEOTIDE SEQUENCE [LARGE SCALE GENOMIC DNA]</scope>
    <source>
        <strain evidence="2 3">Marx 270</strain>
    </source>
</reference>
<feature type="chain" id="PRO_5002179414" evidence="1">
    <location>
        <begin position="29"/>
        <end position="269"/>
    </location>
</feature>
<keyword evidence="3" id="KW-1185">Reference proteome</keyword>
<feature type="signal peptide" evidence="1">
    <location>
        <begin position="1"/>
        <end position="28"/>
    </location>
</feature>
<evidence type="ECO:0000256" key="1">
    <source>
        <dbReference type="SAM" id="SignalP"/>
    </source>
</evidence>
<reference evidence="3" key="2">
    <citation type="submission" date="2015-01" db="EMBL/GenBank/DDBJ databases">
        <title>Evolutionary Origins and Diversification of the Mycorrhizal Mutualists.</title>
        <authorList>
            <consortium name="DOE Joint Genome Institute"/>
            <consortium name="Mycorrhizal Genomics Consortium"/>
            <person name="Kohler A."/>
            <person name="Kuo A."/>
            <person name="Nagy L.G."/>
            <person name="Floudas D."/>
            <person name="Copeland A."/>
            <person name="Barry K.W."/>
            <person name="Cichocki N."/>
            <person name="Veneault-Fourrey C."/>
            <person name="LaButti K."/>
            <person name="Lindquist E.A."/>
            <person name="Lipzen A."/>
            <person name="Lundell T."/>
            <person name="Morin E."/>
            <person name="Murat C."/>
            <person name="Riley R."/>
            <person name="Ohm R."/>
            <person name="Sun H."/>
            <person name="Tunlid A."/>
            <person name="Henrissat B."/>
            <person name="Grigoriev I.V."/>
            <person name="Hibbett D.S."/>
            <person name="Martin F."/>
        </authorList>
    </citation>
    <scope>NUCLEOTIDE SEQUENCE [LARGE SCALE GENOMIC DNA]</scope>
    <source>
        <strain evidence="3">Marx 270</strain>
    </source>
</reference>
<protein>
    <submittedName>
        <fullName evidence="2">Uncharacterized protein</fullName>
    </submittedName>
</protein>
<evidence type="ECO:0000313" key="2">
    <source>
        <dbReference type="EMBL" id="KIO12202.1"/>
    </source>
</evidence>
<dbReference type="EMBL" id="KN831948">
    <property type="protein sequence ID" value="KIO12202.1"/>
    <property type="molecule type" value="Genomic_DNA"/>
</dbReference>
<dbReference type="AlphaFoldDB" id="A0A0C3KRL8"/>
<accession>A0A0C3KRL8</accession>
<name>A0A0C3KRL8_PISTI</name>
<dbReference type="Proteomes" id="UP000054217">
    <property type="component" value="Unassembled WGS sequence"/>
</dbReference>
<dbReference type="InParanoid" id="A0A0C3KRL8"/>
<sequence>MQHHLHLLTKLFFDRVETLLSLLWSCDAVVSGSCVLHILLPANETPWLPGDLDIYVSCHQLSYLTMLLECEGYVIVHEHSMHTGPYGSSSICAIVSFSNFRQSIDVIVSSTAAAVSPIFEFHSTAVMNFITADNIFCAYPTLTLHLLSMVNAGPLYFEPFGFKTRCALKKYAGRGFALVACSDIHGESGLCRLMPRSITDQRGLWVNISKMQGVSLSVAELFDCLGFIDLIWVLGGYVCGAVYPFVHAQCFLIEDDSWVTPTCVLWARC</sequence>
<proteinExistence type="predicted"/>